<dbReference type="InterPro" id="IPR038765">
    <property type="entry name" value="Papain-like_cys_pep_sf"/>
</dbReference>
<dbReference type="EMBL" id="SRJC01000001">
    <property type="protein sequence ID" value="TGB05430.1"/>
    <property type="molecule type" value="Genomic_DNA"/>
</dbReference>
<dbReference type="Proteomes" id="UP000297982">
    <property type="component" value="Unassembled WGS sequence"/>
</dbReference>
<protein>
    <recommendedName>
        <fullName evidence="3">Arylamine N-acetyltransferase</fullName>
    </recommendedName>
</protein>
<reference evidence="1 2" key="1">
    <citation type="journal article" date="2003" name="Int. J. Syst. Evol. Microbiol.">
        <title>Halobacillus salinus sp. nov., isolated from a salt lake on the coast of the East Sea in Korea.</title>
        <authorList>
            <person name="Yoon J.H."/>
            <person name="Kang K.H."/>
            <person name="Park Y.H."/>
        </authorList>
    </citation>
    <scope>NUCLEOTIDE SEQUENCE [LARGE SCALE GENOMIC DNA]</scope>
    <source>
        <strain evidence="1 2">HSL-3</strain>
    </source>
</reference>
<name>A0A4Z0H600_9BACI</name>
<dbReference type="STRING" id="192814.GCA_900166575_00755"/>
<dbReference type="SUPFAM" id="SSF54001">
    <property type="entry name" value="Cysteine proteinases"/>
    <property type="match status" value="1"/>
</dbReference>
<keyword evidence="2" id="KW-1185">Reference proteome</keyword>
<evidence type="ECO:0008006" key="3">
    <source>
        <dbReference type="Google" id="ProtNLM"/>
    </source>
</evidence>
<proteinExistence type="predicted"/>
<sequence>MQAPESILKIWNRFDSFPMDTLVKVWNYDPQRELQQRTVEEMRKHRAKYGITGNCFDLALWLWQEFQENGVEASLIGHDLHTEEAHVAVVASSKEGFAYLCDLGDQWLQPILIDSESRDFRAGRHGGFFPAADIEVLPFEHHVNIFYHRPNGKRSSQSYDLSPVDYKEFLRAAELSQRTFRSSPLIECRLPFRGEVAHWELEGWQSQISTSKGIIHEPSLHTLEEWGERVHIRTGYDRKFLQRAMSDYFS</sequence>
<evidence type="ECO:0000313" key="1">
    <source>
        <dbReference type="EMBL" id="TGB05430.1"/>
    </source>
</evidence>
<evidence type="ECO:0000313" key="2">
    <source>
        <dbReference type="Proteomes" id="UP000297982"/>
    </source>
</evidence>
<accession>A0A4Z0H600</accession>
<organism evidence="1 2">
    <name type="scientific">Halobacillus salinus</name>
    <dbReference type="NCBI Taxonomy" id="192814"/>
    <lineage>
        <taxon>Bacteria</taxon>
        <taxon>Bacillati</taxon>
        <taxon>Bacillota</taxon>
        <taxon>Bacilli</taxon>
        <taxon>Bacillales</taxon>
        <taxon>Bacillaceae</taxon>
        <taxon>Halobacillus</taxon>
    </lineage>
</organism>
<dbReference type="AlphaFoldDB" id="A0A4Z0H600"/>
<gene>
    <name evidence="1" type="ORF">E4663_02210</name>
</gene>
<comment type="caution">
    <text evidence="1">The sequence shown here is derived from an EMBL/GenBank/DDBJ whole genome shotgun (WGS) entry which is preliminary data.</text>
</comment>